<evidence type="ECO:0000313" key="1">
    <source>
        <dbReference type="EMBL" id="GGU69769.1"/>
    </source>
</evidence>
<dbReference type="AlphaFoldDB" id="A0A918I6L9"/>
<reference evidence="1" key="2">
    <citation type="submission" date="2020-09" db="EMBL/GenBank/DDBJ databases">
        <authorList>
            <person name="Sun Q."/>
            <person name="Ohkuma M."/>
        </authorList>
    </citation>
    <scope>NUCLEOTIDE SEQUENCE</scope>
    <source>
        <strain evidence="1">JCM 4391</strain>
    </source>
</reference>
<comment type="caution">
    <text evidence="1">The sequence shown here is derived from an EMBL/GenBank/DDBJ whole genome shotgun (WGS) entry which is preliminary data.</text>
</comment>
<name>A0A918I6L9_9ACTN</name>
<protein>
    <submittedName>
        <fullName evidence="1">Uncharacterized protein</fullName>
    </submittedName>
</protein>
<reference evidence="1" key="1">
    <citation type="journal article" date="2014" name="Int. J. Syst. Evol. Microbiol.">
        <title>Complete genome sequence of Corynebacterium casei LMG S-19264T (=DSM 44701T), isolated from a smear-ripened cheese.</title>
        <authorList>
            <consortium name="US DOE Joint Genome Institute (JGI-PGF)"/>
            <person name="Walter F."/>
            <person name="Albersmeier A."/>
            <person name="Kalinowski J."/>
            <person name="Ruckert C."/>
        </authorList>
    </citation>
    <scope>NUCLEOTIDE SEQUENCE</scope>
    <source>
        <strain evidence="1">JCM 4391</strain>
    </source>
</reference>
<organism evidence="1 2">
    <name type="scientific">Streptomyces lavendofoliae</name>
    <dbReference type="NCBI Taxonomy" id="67314"/>
    <lineage>
        <taxon>Bacteria</taxon>
        <taxon>Bacillati</taxon>
        <taxon>Actinomycetota</taxon>
        <taxon>Actinomycetes</taxon>
        <taxon>Kitasatosporales</taxon>
        <taxon>Streptomycetaceae</taxon>
        <taxon>Streptomyces</taxon>
    </lineage>
</organism>
<evidence type="ECO:0000313" key="2">
    <source>
        <dbReference type="Proteomes" id="UP000636661"/>
    </source>
</evidence>
<dbReference type="Proteomes" id="UP000636661">
    <property type="component" value="Unassembled WGS sequence"/>
</dbReference>
<keyword evidence="2" id="KW-1185">Reference proteome</keyword>
<dbReference type="EMBL" id="BMTP01000064">
    <property type="protein sequence ID" value="GGU69769.1"/>
    <property type="molecule type" value="Genomic_DNA"/>
</dbReference>
<sequence length="93" mass="9187">MPPEAPVLAVAKGGSIDVPAAAGSLLDDAASPGRQGQVVALCALRGPGGVGLDVCGILSEQVEQPLPKSPVGSSIVTVIFMGLRSNRPGLTSL</sequence>
<accession>A0A918I6L9</accession>
<proteinExistence type="predicted"/>
<gene>
    <name evidence="1" type="ORF">GCM10010274_66890</name>
</gene>